<dbReference type="InterPro" id="IPR002937">
    <property type="entry name" value="Amino_oxidase"/>
</dbReference>
<dbReference type="InParanoid" id="A0A5N4ADJ5"/>
<sequence length="447" mass="50630">MRAILFATIYLSALSFIDFTNDTRIVIIGAGAAGIAAASRLYKNGFTNIKILEASNRIGGRIHSVQLGEHFIDLGAEWCHGENLVYEMVKNLQMLTDDASSSLVYHSRLKRMDVLKDLAWESKEELALVEECLDLLQRHVETVFAVFSWLKLAHKSDLKPTEGNNYLGWNGLGYKTILEILMGDAPVQDSIFLNKRVGRIYLTPRKARVKCTDGSSHIADHVIWTPSLGVLKRHYSTLFRPKLSKRKIRSIQSLGYDAIAKIFLHFPHKWWNADFGGAEFVWNKEDLQNSAHEFPEGPKLGNLSWTTRILSIFPNQKNPNVLSAWYSGELVPEIEKLTDDTIIDGLMHILPQFLADEYPNITRPDRILRKSWYADPHFYGTYSFESVESQKLGESQAAVLSEPIVTKTGKSILLFAGEATSQFYFSTVHGAIETGFREADRIINLYK</sequence>
<dbReference type="InterPro" id="IPR036188">
    <property type="entry name" value="FAD/NAD-bd_sf"/>
</dbReference>
<evidence type="ECO:0000259" key="2">
    <source>
        <dbReference type="Pfam" id="PF01593"/>
    </source>
</evidence>
<keyword evidence="4" id="KW-1185">Reference proteome</keyword>
<name>A0A5N4ADJ5_PHOPY</name>
<feature type="domain" description="Amine oxidase" evidence="2">
    <location>
        <begin position="33"/>
        <end position="99"/>
    </location>
</feature>
<evidence type="ECO:0000313" key="4">
    <source>
        <dbReference type="Proteomes" id="UP000327044"/>
    </source>
</evidence>
<dbReference type="InterPro" id="IPR050281">
    <property type="entry name" value="Flavin_monoamine_oxidase"/>
</dbReference>
<reference evidence="3 4" key="1">
    <citation type="journal article" date="2018" name="Elife">
        <title>Firefly genomes illuminate parallel origins of bioluminescence in beetles.</title>
        <authorList>
            <person name="Fallon T.R."/>
            <person name="Lower S.E."/>
            <person name="Chang C.H."/>
            <person name="Bessho-Uehara M."/>
            <person name="Martin G.J."/>
            <person name="Bewick A.J."/>
            <person name="Behringer M."/>
            <person name="Debat H.J."/>
            <person name="Wong I."/>
            <person name="Day J.C."/>
            <person name="Suvorov A."/>
            <person name="Silva C.J."/>
            <person name="Stanger-Hall K.F."/>
            <person name="Hall D.W."/>
            <person name="Schmitz R.J."/>
            <person name="Nelson D.R."/>
            <person name="Lewis S.M."/>
            <person name="Shigenobu S."/>
            <person name="Bybee S.M."/>
            <person name="Larracuente A.M."/>
            <person name="Oba Y."/>
            <person name="Weng J.K."/>
        </authorList>
    </citation>
    <scope>NUCLEOTIDE SEQUENCE [LARGE SCALE GENOMIC DNA]</scope>
    <source>
        <strain evidence="3">1611_PpyrPB1</strain>
        <tissue evidence="3">Whole body</tissue>
    </source>
</reference>
<dbReference type="PANTHER" id="PTHR10742">
    <property type="entry name" value="FLAVIN MONOAMINE OXIDASE"/>
    <property type="match status" value="1"/>
</dbReference>
<dbReference type="AlphaFoldDB" id="A0A5N4ADJ5"/>
<proteinExistence type="predicted"/>
<dbReference type="GO" id="GO:0046592">
    <property type="term" value="F:polyamine oxidase activity"/>
    <property type="evidence" value="ECO:0007669"/>
    <property type="project" value="TreeGrafter"/>
</dbReference>
<dbReference type="Pfam" id="PF01593">
    <property type="entry name" value="Amino_oxidase"/>
    <property type="match status" value="2"/>
</dbReference>
<organism evidence="3 4">
    <name type="scientific">Photinus pyralis</name>
    <name type="common">Common eastern firefly</name>
    <name type="synonym">Lampyris pyralis</name>
    <dbReference type="NCBI Taxonomy" id="7054"/>
    <lineage>
        <taxon>Eukaryota</taxon>
        <taxon>Metazoa</taxon>
        <taxon>Ecdysozoa</taxon>
        <taxon>Arthropoda</taxon>
        <taxon>Hexapoda</taxon>
        <taxon>Insecta</taxon>
        <taxon>Pterygota</taxon>
        <taxon>Neoptera</taxon>
        <taxon>Endopterygota</taxon>
        <taxon>Coleoptera</taxon>
        <taxon>Polyphaga</taxon>
        <taxon>Elateriformia</taxon>
        <taxon>Elateroidea</taxon>
        <taxon>Lampyridae</taxon>
        <taxon>Lampyrinae</taxon>
        <taxon>Photinus</taxon>
    </lineage>
</organism>
<dbReference type="SUPFAM" id="SSF54373">
    <property type="entry name" value="FAD-linked reductases, C-terminal domain"/>
    <property type="match status" value="1"/>
</dbReference>
<gene>
    <name evidence="3" type="ORF">PPYR_12242</name>
</gene>
<dbReference type="SUPFAM" id="SSF51905">
    <property type="entry name" value="FAD/NAD(P)-binding domain"/>
    <property type="match status" value="1"/>
</dbReference>
<dbReference type="Gene3D" id="3.50.50.60">
    <property type="entry name" value="FAD/NAD(P)-binding domain"/>
    <property type="match status" value="2"/>
</dbReference>
<feature type="signal peptide" evidence="1">
    <location>
        <begin position="1"/>
        <end position="22"/>
    </location>
</feature>
<comment type="caution">
    <text evidence="3">The sequence shown here is derived from an EMBL/GenBank/DDBJ whole genome shotgun (WGS) entry which is preliminary data.</text>
</comment>
<feature type="chain" id="PRO_5024406078" description="Amine oxidase domain-containing protein" evidence="1">
    <location>
        <begin position="23"/>
        <end position="447"/>
    </location>
</feature>
<dbReference type="PRINTS" id="PR00419">
    <property type="entry name" value="ADXRDTASE"/>
</dbReference>
<protein>
    <recommendedName>
        <fullName evidence="2">Amine oxidase domain-containing protein</fullName>
    </recommendedName>
</protein>
<evidence type="ECO:0000256" key="1">
    <source>
        <dbReference type="SAM" id="SignalP"/>
    </source>
</evidence>
<dbReference type="PANTHER" id="PTHR10742:SF398">
    <property type="entry name" value="AMINE OXIDASE DOMAIN-CONTAINING PROTEIN-RELATED"/>
    <property type="match status" value="1"/>
</dbReference>
<keyword evidence="1" id="KW-0732">Signal</keyword>
<dbReference type="Proteomes" id="UP000327044">
    <property type="component" value="Unassembled WGS sequence"/>
</dbReference>
<dbReference type="Gene3D" id="3.90.660.10">
    <property type="match status" value="1"/>
</dbReference>
<dbReference type="EMBL" id="VVIM01000008">
    <property type="protein sequence ID" value="KAB0795403.1"/>
    <property type="molecule type" value="Genomic_DNA"/>
</dbReference>
<accession>A0A5N4ADJ5</accession>
<feature type="domain" description="Amine oxidase" evidence="2">
    <location>
        <begin position="176"/>
        <end position="443"/>
    </location>
</feature>
<evidence type="ECO:0000313" key="3">
    <source>
        <dbReference type="EMBL" id="KAB0795403.1"/>
    </source>
</evidence>